<keyword evidence="6 8" id="KW-0472">Membrane</keyword>
<evidence type="ECO:0000256" key="5">
    <source>
        <dbReference type="ARBA" id="ARBA00022989"/>
    </source>
</evidence>
<evidence type="ECO:0000313" key="10">
    <source>
        <dbReference type="Proteomes" id="UP000095672"/>
    </source>
</evidence>
<dbReference type="STRING" id="1769779.AUP74_02174"/>
<sequence>MPQLALTRTTKESLKIALAMVVTYAIVLSANWGETMWAGLAVTMVSQPSMGLSLNKGALRLCGTVLALIVSLTLMSLFPQQRWMFMVALSLWVGLSMYMMLGSRRPYFWDICGFVTVIVCVHAALANTDPFYIAMLRAQDTTLGVLVYSIIAMLIWPLRSSSRFSQACAALHDSQTKLLQQCRLALQDPDAAKDIQKIRDEMIRAQSGLGELLQASESDSYDIWESRQRWRQYLSDAEKVTQILAQLSDSLDRVSQLPLKQLLPNLAEYIDKLESRLAQLNNMLENQQKNPVVEVGKLDVAEQQAKRLPMLDAGSLTLLRRKLADLEERSRTMFYSLQGALGGATGQNTGAAVVTAPQQTLLPDPDRVAATLRIMLTLWVAYLAYLYVDGIPGGPVFVILTIALGMNLARAPQVPPLKLIIPMLISITLVGFVYIFIMPKLAGFTELGILIFLFTFFICQVFSAPEKEAGRVVTLAVFVGMTSISNSQGYSFLVVANMALLFPMALLLLGITAYFPRSLRPQTVVQRLLQQFCSSAVCLLRLTLRGGKDPAHSSRVRGFIDQWRLRYHYHLLSTIPAKIATWSPKVDAHFLPGKSADDLQSLVSALMPLGYEICSMVDEWQSSATVGAEVRGDTAQRLWRQRVAAEAARLSSVISSVGDYVSGNDGESAVVGEGSAVGESEALSSAVEMEGPDSAEIERLLNLVGMAREATESSQSLENTVRRIDWTRWKSEIFL</sequence>
<evidence type="ECO:0000256" key="6">
    <source>
        <dbReference type="ARBA" id="ARBA00023136"/>
    </source>
</evidence>
<dbReference type="GO" id="GO:0022857">
    <property type="term" value="F:transmembrane transporter activity"/>
    <property type="evidence" value="ECO:0007669"/>
    <property type="project" value="InterPro"/>
</dbReference>
<reference evidence="10" key="1">
    <citation type="submission" date="2016-01" db="EMBL/GenBank/DDBJ databases">
        <title>Complete genome sequence of Microbulbifer sp. CCB-MM1, a halophile isolated from Matang Mangrove Forest, Perak.</title>
        <authorList>
            <person name="Moh T.H."/>
            <person name="Dinesh B."/>
            <person name="Lau N.-S."/>
            <person name="Go F."/>
            <person name="Alexander Chong S.-C."/>
        </authorList>
    </citation>
    <scope>NUCLEOTIDE SEQUENCE [LARGE SCALE GENOMIC DNA]</scope>
    <source>
        <strain evidence="10">CCB-MM1</strain>
    </source>
</reference>
<dbReference type="EMBL" id="CP014143">
    <property type="protein sequence ID" value="AOS97590.1"/>
    <property type="molecule type" value="Genomic_DNA"/>
</dbReference>
<dbReference type="GO" id="GO:0005886">
    <property type="term" value="C:plasma membrane"/>
    <property type="evidence" value="ECO:0007669"/>
    <property type="project" value="UniProtKB-SubCell"/>
</dbReference>
<evidence type="ECO:0000256" key="8">
    <source>
        <dbReference type="SAM" id="Phobius"/>
    </source>
</evidence>
<keyword evidence="2" id="KW-0813">Transport</keyword>
<dbReference type="AlphaFoldDB" id="A0A1C9W8W9"/>
<organism evidence="9 10">
    <name type="scientific">Microbulbifer aggregans</name>
    <dbReference type="NCBI Taxonomy" id="1769779"/>
    <lineage>
        <taxon>Bacteria</taxon>
        <taxon>Pseudomonadati</taxon>
        <taxon>Pseudomonadota</taxon>
        <taxon>Gammaproteobacteria</taxon>
        <taxon>Cellvibrionales</taxon>
        <taxon>Microbulbiferaceae</taxon>
        <taxon>Microbulbifer</taxon>
    </lineage>
</organism>
<keyword evidence="4 8" id="KW-0812">Transmembrane</keyword>
<feature type="transmembrane region" description="Helical" evidence="8">
    <location>
        <begin position="469"/>
        <end position="486"/>
    </location>
</feature>
<keyword evidence="3" id="KW-1003">Cell membrane</keyword>
<keyword evidence="5 8" id="KW-1133">Transmembrane helix</keyword>
<evidence type="ECO:0000313" key="9">
    <source>
        <dbReference type="EMBL" id="AOS97590.1"/>
    </source>
</evidence>
<dbReference type="InterPro" id="IPR006726">
    <property type="entry name" value="PHBA_efflux_AaeB/fusaric-R"/>
</dbReference>
<feature type="transmembrane region" description="Helical" evidence="8">
    <location>
        <begin position="443"/>
        <end position="462"/>
    </location>
</feature>
<evidence type="ECO:0000256" key="1">
    <source>
        <dbReference type="ARBA" id="ARBA00004651"/>
    </source>
</evidence>
<feature type="transmembrane region" description="Helical" evidence="8">
    <location>
        <begin position="57"/>
        <end position="77"/>
    </location>
</feature>
<dbReference type="PANTHER" id="PTHR30509">
    <property type="entry name" value="P-HYDROXYBENZOIC ACID EFFLUX PUMP SUBUNIT-RELATED"/>
    <property type="match status" value="1"/>
</dbReference>
<feature type="transmembrane region" description="Helical" evidence="8">
    <location>
        <begin position="16"/>
        <end position="45"/>
    </location>
</feature>
<comment type="subcellular location">
    <subcellularLocation>
        <location evidence="1">Cell membrane</location>
        <topology evidence="1">Multi-pass membrane protein</topology>
    </subcellularLocation>
</comment>
<keyword evidence="7" id="KW-0175">Coiled coil</keyword>
<proteinExistence type="predicted"/>
<evidence type="ECO:0000256" key="4">
    <source>
        <dbReference type="ARBA" id="ARBA00022692"/>
    </source>
</evidence>
<feature type="transmembrane region" description="Helical" evidence="8">
    <location>
        <begin position="131"/>
        <end position="156"/>
    </location>
</feature>
<keyword evidence="10" id="KW-1185">Reference proteome</keyword>
<name>A0A1C9W8W9_9GAMM</name>
<feature type="coiled-coil region" evidence="7">
    <location>
        <begin position="263"/>
        <end position="290"/>
    </location>
</feature>
<dbReference type="Pfam" id="PF04632">
    <property type="entry name" value="FUSC"/>
    <property type="match status" value="1"/>
</dbReference>
<feature type="transmembrane region" description="Helical" evidence="8">
    <location>
        <begin position="107"/>
        <end position="125"/>
    </location>
</feature>
<dbReference type="PANTHER" id="PTHR30509:SF9">
    <property type="entry name" value="MULTIDRUG RESISTANCE PROTEIN MDTO"/>
    <property type="match status" value="1"/>
</dbReference>
<dbReference type="Proteomes" id="UP000095672">
    <property type="component" value="Chromosome"/>
</dbReference>
<accession>A0A1C9W8W9</accession>
<dbReference type="PATRIC" id="fig|1769779.3.peg.2173"/>
<evidence type="ECO:0000256" key="3">
    <source>
        <dbReference type="ARBA" id="ARBA00022475"/>
    </source>
</evidence>
<dbReference type="KEGG" id="micc:AUP74_02174"/>
<evidence type="ECO:0000256" key="2">
    <source>
        <dbReference type="ARBA" id="ARBA00022448"/>
    </source>
</evidence>
<feature type="transmembrane region" description="Helical" evidence="8">
    <location>
        <begin position="492"/>
        <end position="515"/>
    </location>
</feature>
<gene>
    <name evidence="9" type="ORF">AUP74_02174</name>
</gene>
<protein>
    <submittedName>
        <fullName evidence="9">p-hydroxybenzoic acid efflux subunit AaeB</fullName>
    </submittedName>
</protein>
<dbReference type="RefSeq" id="WP_069947573.1">
    <property type="nucleotide sequence ID" value="NZ_CP014143.1"/>
</dbReference>
<feature type="transmembrane region" description="Helical" evidence="8">
    <location>
        <begin position="419"/>
        <end position="437"/>
    </location>
</feature>
<evidence type="ECO:0000256" key="7">
    <source>
        <dbReference type="SAM" id="Coils"/>
    </source>
</evidence>